<keyword evidence="2" id="KW-1185">Reference proteome</keyword>
<protein>
    <recommendedName>
        <fullName evidence="3">CNNM transmembrane domain-containing protein</fullName>
    </recommendedName>
</protein>
<sequence length="47" mass="5099">MKLLKSPWIITIAVLIAGVFFSNEIVDLVAKASPDLANKLSRNKTTA</sequence>
<reference evidence="1 2" key="3">
    <citation type="submission" date="2020-02" db="EMBL/GenBank/DDBJ databases">
        <title>Flavobacterium profundi sp. nov., isolated from a deep-sea seamount.</title>
        <authorList>
            <person name="Zhang D.-C."/>
        </authorList>
    </citation>
    <scope>NUCLEOTIDE SEQUENCE [LARGE SCALE GENOMIC DNA]</scope>
    <source>
        <strain evidence="1 2">EC11</strain>
    </source>
</reference>
<evidence type="ECO:0000313" key="2">
    <source>
        <dbReference type="Proteomes" id="UP000817854"/>
    </source>
</evidence>
<evidence type="ECO:0008006" key="3">
    <source>
        <dbReference type="Google" id="ProtNLM"/>
    </source>
</evidence>
<name>A0ABX0ITI8_9FLAO</name>
<gene>
    <name evidence="1" type="ORF">FIA58_009170</name>
</gene>
<dbReference type="RefSeq" id="WP_165928887.1">
    <property type="nucleotide sequence ID" value="NZ_VEVQ02000005.1"/>
</dbReference>
<organism evidence="1 2">
    <name type="scientific">Flavobacterium jejuense</name>
    <dbReference type="NCBI Taxonomy" id="1544455"/>
    <lineage>
        <taxon>Bacteria</taxon>
        <taxon>Pseudomonadati</taxon>
        <taxon>Bacteroidota</taxon>
        <taxon>Flavobacteriia</taxon>
        <taxon>Flavobacteriales</taxon>
        <taxon>Flavobacteriaceae</taxon>
        <taxon>Flavobacterium</taxon>
    </lineage>
</organism>
<dbReference type="Proteomes" id="UP000817854">
    <property type="component" value="Unassembled WGS sequence"/>
</dbReference>
<comment type="caution">
    <text evidence="1">The sequence shown here is derived from an EMBL/GenBank/DDBJ whole genome shotgun (WGS) entry which is preliminary data.</text>
</comment>
<accession>A0ABX0ITI8</accession>
<evidence type="ECO:0000313" key="1">
    <source>
        <dbReference type="EMBL" id="NHN25843.1"/>
    </source>
</evidence>
<reference evidence="1 2" key="2">
    <citation type="submission" date="2019-05" db="EMBL/GenBank/DDBJ databases">
        <authorList>
            <person name="Lianzixin W."/>
        </authorList>
    </citation>
    <scope>NUCLEOTIDE SEQUENCE [LARGE SCALE GENOMIC DNA]</scope>
    <source>
        <strain evidence="1 2">EC11</strain>
    </source>
</reference>
<proteinExistence type="predicted"/>
<reference evidence="2" key="1">
    <citation type="submission" date="2019-05" db="EMBL/GenBank/DDBJ databases">
        <title>Flavobacterium profundi sp. nov., isolated from a deep-sea seamount.</title>
        <authorList>
            <person name="Zhang D.-C."/>
        </authorList>
    </citation>
    <scope>NUCLEOTIDE SEQUENCE [LARGE SCALE GENOMIC DNA]</scope>
    <source>
        <strain evidence="2">EC11</strain>
    </source>
</reference>
<dbReference type="EMBL" id="VEVQ02000005">
    <property type="protein sequence ID" value="NHN25843.1"/>
    <property type="molecule type" value="Genomic_DNA"/>
</dbReference>